<keyword evidence="2" id="KW-1015">Disulfide bond</keyword>
<reference evidence="4 5" key="1">
    <citation type="submission" date="2020-08" db="EMBL/GenBank/DDBJ databases">
        <title>Sequencing the genomes of 1000 actinobacteria strains.</title>
        <authorList>
            <person name="Klenk H.-P."/>
        </authorList>
    </citation>
    <scope>NUCLEOTIDE SEQUENCE [LARGE SCALE GENOMIC DNA]</scope>
    <source>
        <strain evidence="4 5">DSM 44786</strain>
    </source>
</reference>
<keyword evidence="5" id="KW-1185">Reference proteome</keyword>
<keyword evidence="3" id="KW-0732">Signal</keyword>
<dbReference type="SUPFAM" id="SSF49498">
    <property type="entry name" value="alpha-Amylase inhibitor tendamistat"/>
    <property type="match status" value="1"/>
</dbReference>
<protein>
    <recommendedName>
        <fullName evidence="6">Beta-Ig-H3/fasciclin</fullName>
    </recommendedName>
</protein>
<gene>
    <name evidence="4" type="ORF">F4556_007205</name>
</gene>
<sequence length="109" mass="11045">MTGKRGEFDMLKSLKAKSAAVSALAAVAIASPLVLAGTAQAAGGTAPSCVSRSVDTSVKAVYLGNVCGKTMRVTVVFTNGSESPCFAMASGATLRVNYAPYTYARTAVC</sequence>
<evidence type="ECO:0000256" key="2">
    <source>
        <dbReference type="ARBA" id="ARBA00023157"/>
    </source>
</evidence>
<feature type="signal peptide" evidence="3">
    <location>
        <begin position="1"/>
        <end position="41"/>
    </location>
</feature>
<feature type="chain" id="PRO_5031101026" description="Beta-Ig-H3/fasciclin" evidence="3">
    <location>
        <begin position="42"/>
        <end position="109"/>
    </location>
</feature>
<dbReference type="Gene3D" id="2.60.40.20">
    <property type="entry name" value="Alpha-amylase inhibitor"/>
    <property type="match status" value="1"/>
</dbReference>
<evidence type="ECO:0000313" key="4">
    <source>
        <dbReference type="EMBL" id="MBB4951670.1"/>
    </source>
</evidence>
<dbReference type="Pfam" id="PF01356">
    <property type="entry name" value="A_amylase_inhib"/>
    <property type="match status" value="1"/>
</dbReference>
<evidence type="ECO:0000313" key="5">
    <source>
        <dbReference type="Proteomes" id="UP000573327"/>
    </source>
</evidence>
<dbReference type="InterPro" id="IPR000833">
    <property type="entry name" value="A-amylase_inhib"/>
</dbReference>
<organism evidence="4 5">
    <name type="scientific">Kitasatospora gansuensis</name>
    <dbReference type="NCBI Taxonomy" id="258050"/>
    <lineage>
        <taxon>Bacteria</taxon>
        <taxon>Bacillati</taxon>
        <taxon>Actinomycetota</taxon>
        <taxon>Actinomycetes</taxon>
        <taxon>Kitasatosporales</taxon>
        <taxon>Streptomycetaceae</taxon>
        <taxon>Kitasatospora</taxon>
    </lineage>
</organism>
<evidence type="ECO:0000256" key="3">
    <source>
        <dbReference type="SAM" id="SignalP"/>
    </source>
</evidence>
<accession>A0A7W7SJL6</accession>
<dbReference type="InterPro" id="IPR036379">
    <property type="entry name" value="A-amylase_inhib_sf"/>
</dbReference>
<dbReference type="Proteomes" id="UP000573327">
    <property type="component" value="Unassembled WGS sequence"/>
</dbReference>
<evidence type="ECO:0008006" key="6">
    <source>
        <dbReference type="Google" id="ProtNLM"/>
    </source>
</evidence>
<comment type="caution">
    <text evidence="4">The sequence shown here is derived from an EMBL/GenBank/DDBJ whole genome shotgun (WGS) entry which is preliminary data.</text>
</comment>
<name>A0A7W7SJL6_9ACTN</name>
<dbReference type="RefSeq" id="WP_184923788.1">
    <property type="nucleotide sequence ID" value="NZ_JACHJR010000001.1"/>
</dbReference>
<dbReference type="GO" id="GO:0015066">
    <property type="term" value="F:alpha-amylase inhibitor activity"/>
    <property type="evidence" value="ECO:0007669"/>
    <property type="project" value="UniProtKB-KW"/>
</dbReference>
<keyword evidence="1" id="KW-0022">Alpha-amylase inhibitor</keyword>
<proteinExistence type="predicted"/>
<dbReference type="AlphaFoldDB" id="A0A7W7SJL6"/>
<dbReference type="EMBL" id="JACHJR010000001">
    <property type="protein sequence ID" value="MBB4951670.1"/>
    <property type="molecule type" value="Genomic_DNA"/>
</dbReference>
<evidence type="ECO:0000256" key="1">
    <source>
        <dbReference type="ARBA" id="ARBA00022579"/>
    </source>
</evidence>